<gene>
    <name evidence="1" type="ORF">HNP81_003769</name>
</gene>
<proteinExistence type="predicted"/>
<comment type="caution">
    <text evidence="1">The sequence shown here is derived from an EMBL/GenBank/DDBJ whole genome shotgun (WGS) entry which is preliminary data.</text>
</comment>
<dbReference type="InterPro" id="IPR036457">
    <property type="entry name" value="PPM-type-like_dom_sf"/>
</dbReference>
<evidence type="ECO:0000313" key="1">
    <source>
        <dbReference type="EMBL" id="MBA9028449.1"/>
    </source>
</evidence>
<dbReference type="Gene3D" id="3.60.40.10">
    <property type="entry name" value="PPM-type phosphatase domain"/>
    <property type="match status" value="1"/>
</dbReference>
<accession>A0ABR6CU25</accession>
<sequence>MKIIEKISIAKTGQEKDNEDAMVIADSFIAVIDGMTPKDYSLYQGESPARIAIKRIATEIQSFPANITCLEASRRLTECIRDYYVENNMMKEVTDHPHKRMSASAIIFSKTRQEIWLMGDCHCLIDGFHVTNEKKIDHLLSEMRSQLISNYLQTDSVEELLENDRAREDIQPFLMSQYLYQNNRYDSVLSYSVIDGFSMNADQIKIATCNNAHTIVLASDGYPFLKESFTDTETELQTLLKNDPLMFNLLKSTKGIKKGNTSFDDRTYIKIKMVRSK</sequence>
<dbReference type="Proteomes" id="UP000626697">
    <property type="component" value="Unassembled WGS sequence"/>
</dbReference>
<dbReference type="RefSeq" id="WP_182503549.1">
    <property type="nucleotide sequence ID" value="NZ_JACJHX010000014.1"/>
</dbReference>
<dbReference type="EMBL" id="JACJHX010000014">
    <property type="protein sequence ID" value="MBA9028449.1"/>
    <property type="molecule type" value="Genomic_DNA"/>
</dbReference>
<dbReference type="EC" id="3.1.4.46" evidence="1"/>
<evidence type="ECO:0000313" key="2">
    <source>
        <dbReference type="Proteomes" id="UP000626697"/>
    </source>
</evidence>
<organism evidence="1 2">
    <name type="scientific">Peribacillus huizhouensis</name>
    <dbReference type="NCBI Taxonomy" id="1501239"/>
    <lineage>
        <taxon>Bacteria</taxon>
        <taxon>Bacillati</taxon>
        <taxon>Bacillota</taxon>
        <taxon>Bacilli</taxon>
        <taxon>Bacillales</taxon>
        <taxon>Bacillaceae</taxon>
        <taxon>Peribacillus</taxon>
    </lineage>
</organism>
<keyword evidence="1" id="KW-0378">Hydrolase</keyword>
<dbReference type="GO" id="GO:0008889">
    <property type="term" value="F:glycerophosphodiester phosphodiesterase activity"/>
    <property type="evidence" value="ECO:0007669"/>
    <property type="project" value="UniProtKB-EC"/>
</dbReference>
<reference evidence="1 2" key="1">
    <citation type="submission" date="2020-08" db="EMBL/GenBank/DDBJ databases">
        <title>Genomic Encyclopedia of Type Strains, Phase IV (KMG-IV): sequencing the most valuable type-strain genomes for metagenomic binning, comparative biology and taxonomic classification.</title>
        <authorList>
            <person name="Goeker M."/>
        </authorList>
    </citation>
    <scope>NUCLEOTIDE SEQUENCE [LARGE SCALE GENOMIC DNA]</scope>
    <source>
        <strain evidence="1 2">DSM 105481</strain>
    </source>
</reference>
<protein>
    <submittedName>
        <fullName evidence="1">Glycerophosphoryl diester phosphodiesterase</fullName>
        <ecNumber evidence="1">3.1.4.46</ecNumber>
    </submittedName>
</protein>
<keyword evidence="2" id="KW-1185">Reference proteome</keyword>
<name>A0ABR6CU25_9BACI</name>